<proteinExistence type="inferred from homology"/>
<keyword evidence="10" id="KW-1185">Reference proteome</keyword>
<keyword evidence="6 7" id="KW-0546">Nucleotide metabolism</keyword>
<dbReference type="Pfam" id="PF01725">
    <property type="entry name" value="Ham1p_like"/>
    <property type="match status" value="1"/>
</dbReference>
<keyword evidence="4 7" id="KW-0378">Hydrolase</keyword>
<keyword evidence="5 7" id="KW-0460">Magnesium</keyword>
<organism evidence="9 10">
    <name type="scientific">Prosthecochloris ethylica</name>
    <dbReference type="NCBI Taxonomy" id="2743976"/>
    <lineage>
        <taxon>Bacteria</taxon>
        <taxon>Pseudomonadati</taxon>
        <taxon>Chlorobiota</taxon>
        <taxon>Chlorobiia</taxon>
        <taxon>Chlorobiales</taxon>
        <taxon>Chlorobiaceae</taxon>
        <taxon>Prosthecochloris</taxon>
    </lineage>
</organism>
<evidence type="ECO:0000256" key="4">
    <source>
        <dbReference type="ARBA" id="ARBA00022801"/>
    </source>
</evidence>
<sequence length="221" mass="24485">MTSTQPNRTTIVLATNNPDKVREIRPLLMGIKPDVAVCSLKDLGVDLDIEETENTLEGNALLKAEAVFNHLSGRYPDLVSLADDTGLEVEALDGAPGVYSARFAPMPEGQLPAYEDNVRHLLKVMQHHSNRNATFRTVIAIKGRLNRPDGEHRFTSTVEGCVKGQITREKTGSNGFGYDPIFWVNSAQAAYAEMSTEEKNRLSHRSLAVRKAVETLRRELL</sequence>
<dbReference type="HAMAP" id="MF_01405">
    <property type="entry name" value="Non_canon_purine_NTPase"/>
    <property type="match status" value="1"/>
</dbReference>
<keyword evidence="2 7" id="KW-0479">Metal-binding</keyword>
<dbReference type="EC" id="3.6.1.66" evidence="7"/>
<accession>A0ABR9XUS3</accession>
<comment type="function">
    <text evidence="7">Pyrophosphatase that catalyzes the hydrolysis of nucleoside triphosphates to their monophosphate derivatives, with a high preference for the non-canonical purine nucleotides XTP (xanthosine triphosphate), dITP (deoxyinosine triphosphate) and ITP. Seems to function as a house-cleaning enzyme that removes non-canonical purine nucleotides from the nucleotide pool, thus preventing their incorporation into DNA/RNA and avoiding chromosomal lesions.</text>
</comment>
<feature type="binding site" evidence="7">
    <location>
        <position position="199"/>
    </location>
    <ligand>
        <name>substrate</name>
    </ligand>
</feature>
<dbReference type="Proteomes" id="UP000619838">
    <property type="component" value="Unassembled WGS sequence"/>
</dbReference>
<dbReference type="PANTHER" id="PTHR11067">
    <property type="entry name" value="INOSINE TRIPHOSPHATE PYROPHOSPHATASE/HAM1 PROTEIN"/>
    <property type="match status" value="1"/>
</dbReference>
<gene>
    <name evidence="9" type="primary">rdgB</name>
    <name evidence="9" type="ORF">INT08_10645</name>
</gene>
<reference evidence="9 10" key="1">
    <citation type="journal article" date="2020" name="Microorganisms">
        <title>Simultaneous Genome Sequencing of Prosthecochloris ethylica and Desulfuromonas acetoxidans within a Syntrophic Mixture Reveals Unique Pili and Protein Interactions.</title>
        <authorList>
            <person name="Kyndt J.A."/>
            <person name="Van Beeumen J.J."/>
            <person name="Meyer T.E."/>
        </authorList>
    </citation>
    <scope>NUCLEOTIDE SEQUENCE [LARGE SCALE GENOMIC DNA]</scope>
    <source>
        <strain evidence="9 10">N3</strain>
    </source>
</reference>
<dbReference type="InterPro" id="IPR020922">
    <property type="entry name" value="dITP/XTP_pyrophosphatase"/>
</dbReference>
<dbReference type="PANTHER" id="PTHR11067:SF9">
    <property type="entry name" value="INOSINE TRIPHOSPHATE PYROPHOSPHATASE"/>
    <property type="match status" value="1"/>
</dbReference>
<dbReference type="Gene3D" id="3.90.950.10">
    <property type="match status" value="1"/>
</dbReference>
<evidence type="ECO:0000256" key="8">
    <source>
        <dbReference type="RuleBase" id="RU003781"/>
    </source>
</evidence>
<dbReference type="CDD" id="cd00515">
    <property type="entry name" value="HAM1"/>
    <property type="match status" value="1"/>
</dbReference>
<dbReference type="InterPro" id="IPR029001">
    <property type="entry name" value="ITPase-like_fam"/>
</dbReference>
<evidence type="ECO:0000313" key="9">
    <source>
        <dbReference type="EMBL" id="MBF0637627.1"/>
    </source>
</evidence>
<evidence type="ECO:0000256" key="2">
    <source>
        <dbReference type="ARBA" id="ARBA00022723"/>
    </source>
</evidence>
<evidence type="ECO:0000313" key="10">
    <source>
        <dbReference type="Proteomes" id="UP000619838"/>
    </source>
</evidence>
<feature type="binding site" evidence="7">
    <location>
        <begin position="15"/>
        <end position="20"/>
    </location>
    <ligand>
        <name>substrate</name>
    </ligand>
</feature>
<dbReference type="InterPro" id="IPR002637">
    <property type="entry name" value="RdgB/HAM1"/>
</dbReference>
<feature type="binding site" evidence="7">
    <location>
        <begin position="204"/>
        <end position="205"/>
    </location>
    <ligand>
        <name>substrate</name>
    </ligand>
</feature>
<comment type="caution">
    <text evidence="9">The sequence shown here is derived from an EMBL/GenBank/DDBJ whole genome shotgun (WGS) entry which is preliminary data.</text>
</comment>
<comment type="catalytic activity">
    <reaction evidence="7">
        <text>XTP + H2O = XMP + diphosphate + H(+)</text>
        <dbReference type="Rhea" id="RHEA:28610"/>
        <dbReference type="ChEBI" id="CHEBI:15377"/>
        <dbReference type="ChEBI" id="CHEBI:15378"/>
        <dbReference type="ChEBI" id="CHEBI:33019"/>
        <dbReference type="ChEBI" id="CHEBI:57464"/>
        <dbReference type="ChEBI" id="CHEBI:61314"/>
        <dbReference type="EC" id="3.6.1.66"/>
    </reaction>
</comment>
<evidence type="ECO:0000256" key="6">
    <source>
        <dbReference type="ARBA" id="ARBA00023080"/>
    </source>
</evidence>
<keyword evidence="3 7" id="KW-0547">Nucleotide-binding</keyword>
<feature type="active site" description="Proton acceptor" evidence="7">
    <location>
        <position position="84"/>
    </location>
</feature>
<dbReference type="NCBIfam" id="TIGR00042">
    <property type="entry name" value="RdgB/HAM1 family non-canonical purine NTP pyrophosphatase"/>
    <property type="match status" value="1"/>
</dbReference>
<evidence type="ECO:0000256" key="5">
    <source>
        <dbReference type="ARBA" id="ARBA00022842"/>
    </source>
</evidence>
<dbReference type="SUPFAM" id="SSF52972">
    <property type="entry name" value="ITPase-like"/>
    <property type="match status" value="1"/>
</dbReference>
<name>A0ABR9XUS3_9CHLB</name>
<comment type="catalytic activity">
    <reaction evidence="7">
        <text>dITP + H2O = dIMP + diphosphate + H(+)</text>
        <dbReference type="Rhea" id="RHEA:28342"/>
        <dbReference type="ChEBI" id="CHEBI:15377"/>
        <dbReference type="ChEBI" id="CHEBI:15378"/>
        <dbReference type="ChEBI" id="CHEBI:33019"/>
        <dbReference type="ChEBI" id="CHEBI:61194"/>
        <dbReference type="ChEBI" id="CHEBI:61382"/>
        <dbReference type="EC" id="3.6.1.66"/>
    </reaction>
</comment>
<comment type="catalytic activity">
    <reaction evidence="7">
        <text>ITP + H2O = IMP + diphosphate + H(+)</text>
        <dbReference type="Rhea" id="RHEA:29399"/>
        <dbReference type="ChEBI" id="CHEBI:15377"/>
        <dbReference type="ChEBI" id="CHEBI:15378"/>
        <dbReference type="ChEBI" id="CHEBI:33019"/>
        <dbReference type="ChEBI" id="CHEBI:58053"/>
        <dbReference type="ChEBI" id="CHEBI:61402"/>
        <dbReference type="EC" id="3.6.1.66"/>
    </reaction>
</comment>
<dbReference type="NCBIfam" id="NF011401">
    <property type="entry name" value="PRK14826.1"/>
    <property type="match status" value="1"/>
</dbReference>
<feature type="binding site" evidence="7">
    <location>
        <begin position="176"/>
        <end position="179"/>
    </location>
    <ligand>
        <name>substrate</name>
    </ligand>
</feature>
<feature type="binding site" evidence="7">
    <location>
        <position position="85"/>
    </location>
    <ligand>
        <name>substrate</name>
    </ligand>
</feature>
<comment type="subunit">
    <text evidence="7">Homodimer.</text>
</comment>
<dbReference type="EMBL" id="JADGII010000031">
    <property type="protein sequence ID" value="MBF0637627.1"/>
    <property type="molecule type" value="Genomic_DNA"/>
</dbReference>
<evidence type="ECO:0000256" key="1">
    <source>
        <dbReference type="ARBA" id="ARBA00008023"/>
    </source>
</evidence>
<evidence type="ECO:0000256" key="7">
    <source>
        <dbReference type="HAMAP-Rule" id="MF_01405"/>
    </source>
</evidence>
<comment type="cofactor">
    <cofactor evidence="7">
        <name>Mg(2+)</name>
        <dbReference type="ChEBI" id="CHEBI:18420"/>
    </cofactor>
    <text evidence="7">Binds 1 Mg(2+) ion per subunit.</text>
</comment>
<comment type="similarity">
    <text evidence="1 7 8">Belongs to the HAM1 NTPase family.</text>
</comment>
<dbReference type="RefSeq" id="WP_175187634.1">
    <property type="nucleotide sequence ID" value="NZ_JABVZQ010000014.1"/>
</dbReference>
<feature type="binding site" evidence="7">
    <location>
        <position position="50"/>
    </location>
    <ligand>
        <name>Mg(2+)</name>
        <dbReference type="ChEBI" id="CHEBI:18420"/>
    </ligand>
</feature>
<protein>
    <recommendedName>
        <fullName evidence="7">dITP/XTP pyrophosphatase</fullName>
        <ecNumber evidence="7">3.6.1.66</ecNumber>
    </recommendedName>
    <alternativeName>
        <fullName evidence="7">Non-canonical purine NTP pyrophosphatase</fullName>
    </alternativeName>
    <alternativeName>
        <fullName evidence="7">Non-standard purine NTP pyrophosphatase</fullName>
    </alternativeName>
    <alternativeName>
        <fullName evidence="7">Nucleoside-triphosphate diphosphatase</fullName>
    </alternativeName>
    <alternativeName>
        <fullName evidence="7">Nucleoside-triphosphate pyrophosphatase</fullName>
        <shortName evidence="7">NTPase</shortName>
    </alternativeName>
</protein>
<evidence type="ECO:0000256" key="3">
    <source>
        <dbReference type="ARBA" id="ARBA00022741"/>
    </source>
</evidence>
<feature type="binding site" evidence="7">
    <location>
        <position position="84"/>
    </location>
    <ligand>
        <name>Mg(2+)</name>
        <dbReference type="ChEBI" id="CHEBI:18420"/>
    </ligand>
</feature>